<name>A0A166TXK4_9AGAM</name>
<dbReference type="EMBL" id="KV417491">
    <property type="protein sequence ID" value="KZP31095.1"/>
    <property type="molecule type" value="Genomic_DNA"/>
</dbReference>
<reference evidence="1" key="1">
    <citation type="journal article" date="2016" name="Mol. Biol. Evol.">
        <title>Comparative Genomics of Early-Diverging Mushroom-Forming Fungi Provides Insights into the Origins of Lignocellulose Decay Capabilities.</title>
        <authorList>
            <person name="Nagy L.G."/>
            <person name="Riley R."/>
            <person name="Tritt A."/>
            <person name="Adam C."/>
            <person name="Daum C."/>
            <person name="Floudas D."/>
            <person name="Sun H."/>
            <person name="Yadav J.S."/>
            <person name="Pangilinan J."/>
            <person name="Larsson K.H."/>
            <person name="Matsuura K."/>
            <person name="Barry K."/>
            <person name="Labutti K."/>
            <person name="Kuo R."/>
            <person name="Ohm R.A."/>
            <person name="Bhattacharya S.S."/>
            <person name="Shirouzu T."/>
            <person name="Yoshinaga Y."/>
            <person name="Martin F.M."/>
            <person name="Grigoriev I.V."/>
            <person name="Hibbett D.S."/>
        </authorList>
    </citation>
    <scope>NUCLEOTIDE SEQUENCE [LARGE SCALE GENOMIC DNA]</scope>
    <source>
        <strain evidence="1">CBS 109695</strain>
    </source>
</reference>
<gene>
    <name evidence="1" type="ORF">FIBSPDRAFT_71569</name>
</gene>
<evidence type="ECO:0000313" key="1">
    <source>
        <dbReference type="EMBL" id="KZP31095.1"/>
    </source>
</evidence>
<sequence>MTRSSPPKSPSVASIGCTSPLDILCYSIWKPMDMRTSLSRIYSPTRLPNASRATCREMNGARLADKKLCWMTKFLENDGLDGSDISSTLARTRQC</sequence>
<proteinExistence type="predicted"/>
<protein>
    <submittedName>
        <fullName evidence="1">Uncharacterized protein</fullName>
    </submittedName>
</protein>
<accession>A0A166TXK4</accession>
<dbReference type="AlphaFoldDB" id="A0A166TXK4"/>
<organism evidence="1">
    <name type="scientific">Athelia psychrophila</name>
    <dbReference type="NCBI Taxonomy" id="1759441"/>
    <lineage>
        <taxon>Eukaryota</taxon>
        <taxon>Fungi</taxon>
        <taxon>Dikarya</taxon>
        <taxon>Basidiomycota</taxon>
        <taxon>Agaricomycotina</taxon>
        <taxon>Agaricomycetes</taxon>
        <taxon>Agaricomycetidae</taxon>
        <taxon>Atheliales</taxon>
        <taxon>Atheliaceae</taxon>
        <taxon>Athelia</taxon>
    </lineage>
</organism>